<evidence type="ECO:0000256" key="3">
    <source>
        <dbReference type="ARBA" id="ARBA00022795"/>
    </source>
</evidence>
<dbReference type="EMBL" id="NTFI01000006">
    <property type="protein sequence ID" value="PHQ24133.1"/>
    <property type="molecule type" value="Genomic_DNA"/>
</dbReference>
<proteinExistence type="inferred from homology"/>
<reference evidence="4 5" key="1">
    <citation type="submission" date="2017-09" db="EMBL/GenBank/DDBJ databases">
        <title>The draft genome sequences of Marinobacter guineae M3B.</title>
        <authorList>
            <person name="Cao J."/>
        </authorList>
    </citation>
    <scope>NUCLEOTIDE SEQUENCE [LARGE SCALE GENOMIC DNA]</scope>
    <source>
        <strain evidence="4 5">M3B</strain>
    </source>
</reference>
<dbReference type="SUPFAM" id="SSF140566">
    <property type="entry name" value="FlgN-like"/>
    <property type="match status" value="1"/>
</dbReference>
<dbReference type="InterPro" id="IPR036679">
    <property type="entry name" value="FlgN-like_sf"/>
</dbReference>
<evidence type="ECO:0000313" key="5">
    <source>
        <dbReference type="Proteomes" id="UP000229044"/>
    </source>
</evidence>
<gene>
    <name evidence="4" type="ORF">CLH62_18665</name>
</gene>
<evidence type="ECO:0000256" key="1">
    <source>
        <dbReference type="ARBA" id="ARBA00002397"/>
    </source>
</evidence>
<evidence type="ECO:0000256" key="2">
    <source>
        <dbReference type="ARBA" id="ARBA00007703"/>
    </source>
</evidence>
<dbReference type="InterPro" id="IPR007809">
    <property type="entry name" value="FlgN-like"/>
</dbReference>
<organism evidence="4 5">
    <name type="scientific">Marinobacter guineae</name>
    <dbReference type="NCBI Taxonomy" id="432303"/>
    <lineage>
        <taxon>Bacteria</taxon>
        <taxon>Pseudomonadati</taxon>
        <taxon>Pseudomonadota</taxon>
        <taxon>Gammaproteobacteria</taxon>
        <taxon>Pseudomonadales</taxon>
        <taxon>Marinobacteraceae</taxon>
        <taxon>Marinobacter</taxon>
    </lineage>
</organism>
<evidence type="ECO:0000313" key="4">
    <source>
        <dbReference type="EMBL" id="PHQ24133.1"/>
    </source>
</evidence>
<name>A0A2G1VBH5_9GAMM</name>
<comment type="similarity">
    <text evidence="2">Belongs to the FlgN family.</text>
</comment>
<keyword evidence="4" id="KW-0966">Cell projection</keyword>
<keyword evidence="3" id="KW-1005">Bacterial flagellum biogenesis</keyword>
<keyword evidence="4" id="KW-0282">Flagellum</keyword>
<dbReference type="GO" id="GO:0044780">
    <property type="term" value="P:bacterial-type flagellum assembly"/>
    <property type="evidence" value="ECO:0007669"/>
    <property type="project" value="InterPro"/>
</dbReference>
<protein>
    <submittedName>
        <fullName evidence="4">Flagellar biosynthesis protein FlgN</fullName>
    </submittedName>
</protein>
<comment type="caution">
    <text evidence="4">The sequence shown here is derived from an EMBL/GenBank/DDBJ whole genome shotgun (WGS) entry which is preliminary data.</text>
</comment>
<dbReference type="Pfam" id="PF05130">
    <property type="entry name" value="FlgN"/>
    <property type="match status" value="1"/>
</dbReference>
<accession>A0A2G1VBH5</accession>
<keyword evidence="4" id="KW-0969">Cilium</keyword>
<sequence length="156" mass="17435">MAAIDDLKTLLSQDVSQLDTLADILGREKTCLATSDLEALNELTREKNDLLGAIRERAKQKIRTLVQMGYHPESGEPSRFIRSAGLSDLFQLWQEADQKLRACQTLNQNNGRVITHLQKRLTRLTDIFRGANGQQKLYGARGEHTTVSSRTVLASA</sequence>
<dbReference type="AlphaFoldDB" id="A0A2G1VBH5"/>
<dbReference type="Gene3D" id="1.20.58.300">
    <property type="entry name" value="FlgN-like"/>
    <property type="match status" value="1"/>
</dbReference>
<keyword evidence="5" id="KW-1185">Reference proteome</keyword>
<dbReference type="RefSeq" id="WP_099619708.1">
    <property type="nucleotide sequence ID" value="NZ_KZ319342.1"/>
</dbReference>
<dbReference type="OrthoDB" id="5734604at2"/>
<dbReference type="Proteomes" id="UP000229044">
    <property type="component" value="Unassembled WGS sequence"/>
</dbReference>
<comment type="function">
    <text evidence="1">Required for the efficient initiation of filament assembly.</text>
</comment>